<dbReference type="RefSeq" id="WP_159448232.1">
    <property type="nucleotide sequence ID" value="NZ_FXBB01000009.1"/>
</dbReference>
<dbReference type="OrthoDB" id="9813383at2"/>
<dbReference type="EMBL" id="FXBB01000009">
    <property type="protein sequence ID" value="SMG23267.1"/>
    <property type="molecule type" value="Genomic_DNA"/>
</dbReference>
<dbReference type="PANTHER" id="PTHR43235">
    <property type="entry name" value="GLUTAMINE AMIDOTRANSFERASE PB2B2.05-RELATED"/>
    <property type="match status" value="1"/>
</dbReference>
<gene>
    <name evidence="1" type="ORF">SAMN06275492_10910</name>
</gene>
<name>A0A1X7J7H1_9BACT</name>
<organism evidence="1 2">
    <name type="scientific">Dethiosulfovibrio salsuginis</name>
    <dbReference type="NCBI Taxonomy" id="561720"/>
    <lineage>
        <taxon>Bacteria</taxon>
        <taxon>Thermotogati</taxon>
        <taxon>Synergistota</taxon>
        <taxon>Synergistia</taxon>
        <taxon>Synergistales</taxon>
        <taxon>Dethiosulfovibrionaceae</taxon>
        <taxon>Dethiosulfovibrio</taxon>
    </lineage>
</organism>
<keyword evidence="2" id="KW-1185">Reference proteome</keyword>
<dbReference type="PANTHER" id="PTHR43235:SF1">
    <property type="entry name" value="GLUTAMINE AMIDOTRANSFERASE PB2B2.05-RELATED"/>
    <property type="match status" value="1"/>
</dbReference>
<keyword evidence="1" id="KW-0315">Glutamine amidotransferase</keyword>
<dbReference type="SUPFAM" id="SSF52317">
    <property type="entry name" value="Class I glutamine amidotransferase-like"/>
    <property type="match status" value="1"/>
</dbReference>
<dbReference type="Gene3D" id="3.40.50.880">
    <property type="match status" value="1"/>
</dbReference>
<keyword evidence="1" id="KW-0808">Transferase</keyword>
<dbReference type="Pfam" id="PF07722">
    <property type="entry name" value="Peptidase_C26"/>
    <property type="match status" value="1"/>
</dbReference>
<dbReference type="GO" id="GO:0005829">
    <property type="term" value="C:cytosol"/>
    <property type="evidence" value="ECO:0007669"/>
    <property type="project" value="TreeGrafter"/>
</dbReference>
<dbReference type="GO" id="GO:0006598">
    <property type="term" value="P:polyamine catabolic process"/>
    <property type="evidence" value="ECO:0007669"/>
    <property type="project" value="TreeGrafter"/>
</dbReference>
<evidence type="ECO:0000313" key="1">
    <source>
        <dbReference type="EMBL" id="SMG23267.1"/>
    </source>
</evidence>
<dbReference type="Proteomes" id="UP000193355">
    <property type="component" value="Unassembled WGS sequence"/>
</dbReference>
<dbReference type="PROSITE" id="PS51273">
    <property type="entry name" value="GATASE_TYPE_1"/>
    <property type="match status" value="1"/>
</dbReference>
<dbReference type="CDD" id="cd01745">
    <property type="entry name" value="GATase1_2"/>
    <property type="match status" value="1"/>
</dbReference>
<dbReference type="AlphaFoldDB" id="A0A1X7J7H1"/>
<dbReference type="GO" id="GO:0016740">
    <property type="term" value="F:transferase activity"/>
    <property type="evidence" value="ECO:0007669"/>
    <property type="project" value="UniProtKB-KW"/>
</dbReference>
<proteinExistence type="predicted"/>
<sequence length="235" mass="25446">MTKPLIAIASNLEFKETTEKVDLNRAYSEAVMMAGGLPLVIPITSNPKDIETYLSLTSGLLLPGGVDIDPLAFGEEPVPGLEEVRPELDEFHLTIARLALDRSMPILGICRGCQVLNVAAGGTLIQHIEPKEGILKHRQTVRRFHPCHSVDTESGTLIESVLGKSFVVNSFHHQAVATPGEGMVISARAKDGIVEAIEKDGSPFTVGVQWHPEAMLEGVDRSMAPLFRRFVSACS</sequence>
<accession>A0A1X7J7H1</accession>
<evidence type="ECO:0000313" key="2">
    <source>
        <dbReference type="Proteomes" id="UP000193355"/>
    </source>
</evidence>
<reference evidence="2" key="1">
    <citation type="submission" date="2017-04" db="EMBL/GenBank/DDBJ databases">
        <authorList>
            <person name="Varghese N."/>
            <person name="Submissions S."/>
        </authorList>
    </citation>
    <scope>NUCLEOTIDE SEQUENCE [LARGE SCALE GENOMIC DNA]</scope>
    <source>
        <strain evidence="2">USBA 82</strain>
    </source>
</reference>
<dbReference type="InterPro" id="IPR011697">
    <property type="entry name" value="Peptidase_C26"/>
</dbReference>
<dbReference type="STRING" id="561720.SAMN06275492_10910"/>
<protein>
    <submittedName>
        <fullName evidence="1">Putative glutamine amidotransferase</fullName>
    </submittedName>
</protein>
<dbReference type="InterPro" id="IPR029062">
    <property type="entry name" value="Class_I_gatase-like"/>
</dbReference>
<dbReference type="GO" id="GO:0033969">
    <property type="term" value="F:gamma-glutamyl-gamma-aminobutyrate hydrolase activity"/>
    <property type="evidence" value="ECO:0007669"/>
    <property type="project" value="TreeGrafter"/>
</dbReference>
<dbReference type="InterPro" id="IPR044668">
    <property type="entry name" value="PuuD-like"/>
</dbReference>